<dbReference type="NCBIfam" id="TIGR02241">
    <property type="entry name" value="conserved hypothetical phage tail region protein"/>
    <property type="match status" value="1"/>
</dbReference>
<comment type="caution">
    <text evidence="1">The sequence shown here is derived from an EMBL/GenBank/DDBJ whole genome shotgun (WGS) entry which is preliminary data.</text>
</comment>
<proteinExistence type="predicted"/>
<dbReference type="RefSeq" id="WP_104425099.1">
    <property type="nucleotide sequence ID" value="NZ_PTIY01000018.1"/>
</dbReference>
<dbReference type="GO" id="GO:0005198">
    <property type="term" value="F:structural molecule activity"/>
    <property type="evidence" value="ECO:0007669"/>
    <property type="project" value="InterPro"/>
</dbReference>
<reference evidence="1 2" key="1">
    <citation type="submission" date="2018-02" db="EMBL/GenBank/DDBJ databases">
        <title>Subsurface microbial communities from deep shales in Ohio and West Virginia, USA.</title>
        <authorList>
            <person name="Wrighton K."/>
        </authorList>
    </citation>
    <scope>NUCLEOTIDE SEQUENCE [LARGE SCALE GENOMIC DNA]</scope>
    <source>
        <strain evidence="1 2">OWC-G53F</strain>
    </source>
</reference>
<dbReference type="EMBL" id="PTIY01000018">
    <property type="protein sequence ID" value="PPK65993.1"/>
    <property type="molecule type" value="Genomic_DNA"/>
</dbReference>
<accession>A0A2S6GLD9</accession>
<dbReference type="PANTHER" id="PTHR38009">
    <property type="entry name" value="CONSERVED HYPOTHETICAL PHAGE TAIL PROTEIN"/>
    <property type="match status" value="1"/>
</dbReference>
<sequence>MALTKDEIKKSYPLPVYNYKVEIAGVAIAFTEVSGLTIEYNTSTYIESQTASGIAGTRTLYMPAQLKPVNITLKKGMVRVTSVATLYKWISTATINQLEKKDIYVRLCDEQGKAVISWKVINAFPTKLDAPSFDAKSNDAAIESMSLMADGVVIEEA</sequence>
<evidence type="ECO:0000313" key="1">
    <source>
        <dbReference type="EMBL" id="PPK65993.1"/>
    </source>
</evidence>
<dbReference type="Pfam" id="PF06841">
    <property type="entry name" value="Phage_T4_gp19"/>
    <property type="match status" value="1"/>
</dbReference>
<name>A0A2S6GLD9_9GAMM</name>
<keyword evidence="2" id="KW-1185">Reference proteome</keyword>
<dbReference type="OrthoDB" id="9790161at2"/>
<organism evidence="1 2">
    <name type="scientific">Methylobacter tundripaludum</name>
    <dbReference type="NCBI Taxonomy" id="173365"/>
    <lineage>
        <taxon>Bacteria</taxon>
        <taxon>Pseudomonadati</taxon>
        <taxon>Pseudomonadota</taxon>
        <taxon>Gammaproteobacteria</taxon>
        <taxon>Methylococcales</taxon>
        <taxon>Methylococcaceae</taxon>
        <taxon>Methylobacter</taxon>
    </lineage>
</organism>
<protein>
    <submittedName>
        <fullName evidence="1">Phage tail-like protein</fullName>
    </submittedName>
</protein>
<evidence type="ECO:0000313" key="2">
    <source>
        <dbReference type="Proteomes" id="UP000238071"/>
    </source>
</evidence>
<gene>
    <name evidence="1" type="ORF">B0F88_11825</name>
</gene>
<dbReference type="Proteomes" id="UP000238071">
    <property type="component" value="Unassembled WGS sequence"/>
</dbReference>
<dbReference type="PANTHER" id="PTHR38009:SF1">
    <property type="entry name" value="CONSERVED HYPOTHETICAL PHAGE TAIL PROTEIN"/>
    <property type="match status" value="1"/>
</dbReference>
<dbReference type="InterPro" id="IPR011747">
    <property type="entry name" value="CHP02241"/>
</dbReference>
<dbReference type="InterPro" id="IPR010667">
    <property type="entry name" value="Phage_T4_Gp19"/>
</dbReference>
<dbReference type="AlphaFoldDB" id="A0A2S6GLD9"/>